<evidence type="ECO:0000256" key="1">
    <source>
        <dbReference type="SAM" id="MobiDB-lite"/>
    </source>
</evidence>
<feature type="compositionally biased region" description="Basic and acidic residues" evidence="1">
    <location>
        <begin position="154"/>
        <end position="173"/>
    </location>
</feature>
<organism evidence="3 4">
    <name type="scientific">Diplodia seriata</name>
    <dbReference type="NCBI Taxonomy" id="420778"/>
    <lineage>
        <taxon>Eukaryota</taxon>
        <taxon>Fungi</taxon>
        <taxon>Dikarya</taxon>
        <taxon>Ascomycota</taxon>
        <taxon>Pezizomycotina</taxon>
        <taxon>Dothideomycetes</taxon>
        <taxon>Dothideomycetes incertae sedis</taxon>
        <taxon>Botryosphaeriales</taxon>
        <taxon>Botryosphaeriaceae</taxon>
        <taxon>Diplodia</taxon>
    </lineage>
</organism>
<dbReference type="Proteomes" id="UP000034182">
    <property type="component" value="Unassembled WGS sequence"/>
</dbReference>
<protein>
    <recommendedName>
        <fullName evidence="2">DUF7918 domain-containing protein</fullName>
    </recommendedName>
</protein>
<dbReference type="AlphaFoldDB" id="A0A0G2EN56"/>
<reference evidence="3 4" key="2">
    <citation type="submission" date="2015-05" db="EMBL/GenBank/DDBJ databases">
        <title>Distinctive expansion of gene families associated with plant cell wall degradation and secondary metabolism in the genomes of grapevine trunk pathogens.</title>
        <authorList>
            <person name="Lawrence D.P."/>
            <person name="Travadon R."/>
            <person name="Rolshausen P.E."/>
            <person name="Baumgartner K."/>
        </authorList>
    </citation>
    <scope>NUCLEOTIDE SEQUENCE [LARGE SCALE GENOMIC DNA]</scope>
    <source>
        <strain evidence="3">DS831</strain>
    </source>
</reference>
<dbReference type="InterPro" id="IPR057678">
    <property type="entry name" value="DUF7918"/>
</dbReference>
<sequence>MLNDNIEVFVRRVGARPTRFLEYVRPGHAQKFQSPYMQSYIEATSEERFQIHVRLHQGFRYYTATCIEIRLWLDAHDEPDVYLHTKVAIPTDGRKYFEFVLKDFAVQIGDHWENGMLCFGEVQVDEDKERFYRKSELRDRSKKLGSIRVSVQRGRQDGDPVVAREPESVDLDGKVTPTDHSMGISHYVK</sequence>
<evidence type="ECO:0000313" key="3">
    <source>
        <dbReference type="EMBL" id="KKY23764.1"/>
    </source>
</evidence>
<proteinExistence type="predicted"/>
<feature type="domain" description="DUF7918" evidence="2">
    <location>
        <begin position="22"/>
        <end position="159"/>
    </location>
</feature>
<dbReference type="Pfam" id="PF25534">
    <property type="entry name" value="DUF7918"/>
    <property type="match status" value="1"/>
</dbReference>
<dbReference type="EMBL" id="LAQI01000064">
    <property type="protein sequence ID" value="KKY23764.1"/>
    <property type="molecule type" value="Genomic_DNA"/>
</dbReference>
<evidence type="ECO:0000259" key="2">
    <source>
        <dbReference type="Pfam" id="PF25534"/>
    </source>
</evidence>
<gene>
    <name evidence="3" type="ORF">UCDDS831_g02795</name>
</gene>
<comment type="caution">
    <text evidence="3">The sequence shown here is derived from an EMBL/GenBank/DDBJ whole genome shotgun (WGS) entry which is preliminary data.</text>
</comment>
<feature type="region of interest" description="Disordered" evidence="1">
    <location>
        <begin position="148"/>
        <end position="189"/>
    </location>
</feature>
<evidence type="ECO:0000313" key="4">
    <source>
        <dbReference type="Proteomes" id="UP000034182"/>
    </source>
</evidence>
<name>A0A0G2EN56_9PEZI</name>
<accession>A0A0G2EN56</accession>
<reference evidence="3 4" key="1">
    <citation type="submission" date="2015-03" db="EMBL/GenBank/DDBJ databases">
        <authorList>
            <person name="Morales-Cruz A."/>
            <person name="Amrine K.C."/>
            <person name="Cantu D."/>
        </authorList>
    </citation>
    <scope>NUCLEOTIDE SEQUENCE [LARGE SCALE GENOMIC DNA]</scope>
    <source>
        <strain evidence="3">DS831</strain>
    </source>
</reference>